<dbReference type="GO" id="GO:0005506">
    <property type="term" value="F:iron ion binding"/>
    <property type="evidence" value="ECO:0007669"/>
    <property type="project" value="UniProtKB-ARBA"/>
</dbReference>
<dbReference type="GO" id="GO:0016706">
    <property type="term" value="F:2-oxoglutarate-dependent dioxygenase activity"/>
    <property type="evidence" value="ECO:0007669"/>
    <property type="project" value="UniProtKB-ARBA"/>
</dbReference>
<dbReference type="Proteomes" id="UP000320722">
    <property type="component" value="Chromosome"/>
</dbReference>
<evidence type="ECO:0000313" key="1">
    <source>
        <dbReference type="EMBL" id="QDU02328.1"/>
    </source>
</evidence>
<dbReference type="Gene3D" id="2.60.120.620">
    <property type="entry name" value="q2cbj1_9rhob like domain"/>
    <property type="match status" value="1"/>
</dbReference>
<protein>
    <submittedName>
        <fullName evidence="1">Phytanoyl-CoA dioxygenase (PhyH)</fullName>
    </submittedName>
</protein>
<reference evidence="1 2" key="1">
    <citation type="submission" date="2019-02" db="EMBL/GenBank/DDBJ databases">
        <title>Deep-cultivation of Planctomycetes and their phenomic and genomic characterization uncovers novel biology.</title>
        <authorList>
            <person name="Wiegand S."/>
            <person name="Jogler M."/>
            <person name="Boedeker C."/>
            <person name="Pinto D."/>
            <person name="Vollmers J."/>
            <person name="Rivas-Marin E."/>
            <person name="Kohn T."/>
            <person name="Peeters S.H."/>
            <person name="Heuer A."/>
            <person name="Rast P."/>
            <person name="Oberbeckmann S."/>
            <person name="Bunk B."/>
            <person name="Jeske O."/>
            <person name="Meyerdierks A."/>
            <person name="Storesund J.E."/>
            <person name="Kallscheuer N."/>
            <person name="Luecker S."/>
            <person name="Lage O.M."/>
            <person name="Pohl T."/>
            <person name="Merkel B.J."/>
            <person name="Hornburger P."/>
            <person name="Mueller R.-W."/>
            <person name="Bruemmer F."/>
            <person name="Labrenz M."/>
            <person name="Spormann A.M."/>
            <person name="Op den Camp H."/>
            <person name="Overmann J."/>
            <person name="Amann R."/>
            <person name="Jetten M.S.M."/>
            <person name="Mascher T."/>
            <person name="Medema M.H."/>
            <person name="Devos D.P."/>
            <person name="Kaster A.-K."/>
            <person name="Ovreas L."/>
            <person name="Rohde M."/>
            <person name="Galperin M.Y."/>
            <person name="Jogler C."/>
        </authorList>
    </citation>
    <scope>NUCLEOTIDE SEQUENCE [LARGE SCALE GENOMIC DNA]</scope>
    <source>
        <strain evidence="1 2">V6</strain>
    </source>
</reference>
<dbReference type="SUPFAM" id="SSF51197">
    <property type="entry name" value="Clavaminate synthase-like"/>
    <property type="match status" value="1"/>
</dbReference>
<proteinExistence type="predicted"/>
<organism evidence="1 2">
    <name type="scientific">Gimesia chilikensis</name>
    <dbReference type="NCBI Taxonomy" id="2605989"/>
    <lineage>
        <taxon>Bacteria</taxon>
        <taxon>Pseudomonadati</taxon>
        <taxon>Planctomycetota</taxon>
        <taxon>Planctomycetia</taxon>
        <taxon>Planctomycetales</taxon>
        <taxon>Planctomycetaceae</taxon>
        <taxon>Gimesia</taxon>
    </lineage>
</organism>
<dbReference type="Pfam" id="PF05721">
    <property type="entry name" value="PhyH"/>
    <property type="match status" value="1"/>
</dbReference>
<dbReference type="AlphaFoldDB" id="A0A517WAQ8"/>
<name>A0A517WAQ8_9PLAN</name>
<dbReference type="EMBL" id="CP036347">
    <property type="protein sequence ID" value="QDU02328.1"/>
    <property type="molecule type" value="Genomic_DNA"/>
</dbReference>
<sequence length="280" mass="31289">MIRTEELSYATRFAADGVVCCRGLLDRSGLEYAESAYQWSLEHPGPFASEVLSGVPGSFYQDHAHPDAFPHYRSLIIDSGLAQQVAQILGSQNLWLLYEQIWLKEAGDRLPTPWHQDLPYLPLEGKQIATIWINLDPVQQADSLEFVRGSQQGPLYNPTTFDARDRAAQMYEAGVWPALPDIESERTRWDIVSWGIEPSDVLIFHPAVLHGGAGTKRGTRRRSISLRVIGDESYVAARPDSGLANGDRQADDRHELDPFQILAGEEPGTLFRHAAFPKIV</sequence>
<dbReference type="RefSeq" id="WP_197999803.1">
    <property type="nucleotide sequence ID" value="NZ_CP036347.1"/>
</dbReference>
<keyword evidence="1" id="KW-0223">Dioxygenase</keyword>
<dbReference type="InterPro" id="IPR008775">
    <property type="entry name" value="Phytyl_CoA_dOase-like"/>
</dbReference>
<keyword evidence="1" id="KW-0560">Oxidoreductase</keyword>
<accession>A0A517WAQ8</accession>
<dbReference type="PANTHER" id="PTHR20883:SF49">
    <property type="entry name" value="PHYTANOYL-COA DIOXYGENASE"/>
    <property type="match status" value="1"/>
</dbReference>
<gene>
    <name evidence="1" type="ORF">V6x_20300</name>
</gene>
<evidence type="ECO:0000313" key="2">
    <source>
        <dbReference type="Proteomes" id="UP000320722"/>
    </source>
</evidence>
<dbReference type="PANTHER" id="PTHR20883">
    <property type="entry name" value="PHYTANOYL-COA DIOXYGENASE DOMAIN CONTAINING 1"/>
    <property type="match status" value="1"/>
</dbReference>